<protein>
    <submittedName>
        <fullName evidence="1">Uncharacterized protein</fullName>
    </submittedName>
</protein>
<keyword evidence="2" id="KW-1185">Reference proteome</keyword>
<dbReference type="RefSeq" id="XP_056074047.1">
    <property type="nucleotide sequence ID" value="XM_056210574.1"/>
</dbReference>
<sequence length="120" mass="13614">MLNLLHATPGLKHHETCPEIWFDACGRGVRMDAQPDKDYTMPAPLWNEFGATIGPAGIWALDEHCNRPEHVCAVSGYIRDFLGYLEDTVDPDLTNWRWATLPPSQLAQFCKRIGRHRKVG</sequence>
<name>A0A9W9CE20_9PLEO</name>
<evidence type="ECO:0000313" key="1">
    <source>
        <dbReference type="EMBL" id="KAJ4357188.1"/>
    </source>
</evidence>
<evidence type="ECO:0000313" key="2">
    <source>
        <dbReference type="Proteomes" id="UP001140513"/>
    </source>
</evidence>
<gene>
    <name evidence="1" type="ORF">N0V89_001763</name>
</gene>
<proteinExistence type="predicted"/>
<comment type="caution">
    <text evidence="1">The sequence shown here is derived from an EMBL/GenBank/DDBJ whole genome shotgun (WGS) entry which is preliminary data.</text>
</comment>
<reference evidence="1" key="1">
    <citation type="submission" date="2022-10" db="EMBL/GenBank/DDBJ databases">
        <title>Tapping the CABI collections for fungal endophytes: first genome assemblies for Collariella, Neodidymelliopsis, Ascochyta clinopodiicola, Didymella pomorum, Didymosphaeria variabile, Neocosmospora piperis and Neocucurbitaria cava.</title>
        <authorList>
            <person name="Hill R."/>
        </authorList>
    </citation>
    <scope>NUCLEOTIDE SEQUENCE</scope>
    <source>
        <strain evidence="1">IMI 356815</strain>
    </source>
</reference>
<dbReference type="EMBL" id="JAPEUX010000002">
    <property type="protein sequence ID" value="KAJ4357188.1"/>
    <property type="molecule type" value="Genomic_DNA"/>
</dbReference>
<dbReference type="GeneID" id="80905293"/>
<dbReference type="Proteomes" id="UP001140513">
    <property type="component" value="Unassembled WGS sequence"/>
</dbReference>
<organism evidence="1 2">
    <name type="scientific">Didymosphaeria variabile</name>
    <dbReference type="NCBI Taxonomy" id="1932322"/>
    <lineage>
        <taxon>Eukaryota</taxon>
        <taxon>Fungi</taxon>
        <taxon>Dikarya</taxon>
        <taxon>Ascomycota</taxon>
        <taxon>Pezizomycotina</taxon>
        <taxon>Dothideomycetes</taxon>
        <taxon>Pleosporomycetidae</taxon>
        <taxon>Pleosporales</taxon>
        <taxon>Massarineae</taxon>
        <taxon>Didymosphaeriaceae</taxon>
        <taxon>Didymosphaeria</taxon>
    </lineage>
</organism>
<dbReference type="AlphaFoldDB" id="A0A9W9CE20"/>
<accession>A0A9W9CE20</accession>